<gene>
    <name evidence="1" type="ORF">EPI10_015288</name>
</gene>
<comment type="caution">
    <text evidence="1">The sequence shown here is derived from an EMBL/GenBank/DDBJ whole genome shotgun (WGS) entry which is preliminary data.</text>
</comment>
<reference evidence="2" key="1">
    <citation type="journal article" date="2019" name="Plant Biotechnol. J.">
        <title>Genome sequencing of the Australian wild diploid species Gossypium australe highlights disease resistance and delayed gland morphogenesis.</title>
        <authorList>
            <person name="Cai Y."/>
            <person name="Cai X."/>
            <person name="Wang Q."/>
            <person name="Wang P."/>
            <person name="Zhang Y."/>
            <person name="Cai C."/>
            <person name="Xu Y."/>
            <person name="Wang K."/>
            <person name="Zhou Z."/>
            <person name="Wang C."/>
            <person name="Geng S."/>
            <person name="Li B."/>
            <person name="Dong Q."/>
            <person name="Hou Y."/>
            <person name="Wang H."/>
            <person name="Ai P."/>
            <person name="Liu Z."/>
            <person name="Yi F."/>
            <person name="Sun M."/>
            <person name="An G."/>
            <person name="Cheng J."/>
            <person name="Zhang Y."/>
            <person name="Shi Q."/>
            <person name="Xie Y."/>
            <person name="Shi X."/>
            <person name="Chang Y."/>
            <person name="Huang F."/>
            <person name="Chen Y."/>
            <person name="Hong S."/>
            <person name="Mi L."/>
            <person name="Sun Q."/>
            <person name="Zhang L."/>
            <person name="Zhou B."/>
            <person name="Peng R."/>
            <person name="Zhang X."/>
            <person name="Liu F."/>
        </authorList>
    </citation>
    <scope>NUCLEOTIDE SEQUENCE [LARGE SCALE GENOMIC DNA]</scope>
    <source>
        <strain evidence="2">cv. PA1801</strain>
    </source>
</reference>
<evidence type="ECO:0000313" key="1">
    <source>
        <dbReference type="EMBL" id="KAA3469509.1"/>
    </source>
</evidence>
<accession>A0A5B6VJQ7</accession>
<protein>
    <submittedName>
        <fullName evidence="1">Uncharacterized protein</fullName>
    </submittedName>
</protein>
<name>A0A5B6VJQ7_9ROSI</name>
<dbReference type="AlphaFoldDB" id="A0A5B6VJQ7"/>
<evidence type="ECO:0000313" key="2">
    <source>
        <dbReference type="Proteomes" id="UP000325315"/>
    </source>
</evidence>
<sequence>MLKTICHGQMMRAYNKNVRPRKFHDRALKKIFPMQKGLQNKVDAKLGRTLCNKEGLFWGSMDIDRDV</sequence>
<keyword evidence="2" id="KW-1185">Reference proteome</keyword>
<dbReference type="EMBL" id="SMMG02000006">
    <property type="protein sequence ID" value="KAA3469509.1"/>
    <property type="molecule type" value="Genomic_DNA"/>
</dbReference>
<dbReference type="OrthoDB" id="1637540at2759"/>
<dbReference type="Proteomes" id="UP000325315">
    <property type="component" value="Unassembled WGS sequence"/>
</dbReference>
<proteinExistence type="predicted"/>
<organism evidence="1 2">
    <name type="scientific">Gossypium australe</name>
    <dbReference type="NCBI Taxonomy" id="47621"/>
    <lineage>
        <taxon>Eukaryota</taxon>
        <taxon>Viridiplantae</taxon>
        <taxon>Streptophyta</taxon>
        <taxon>Embryophyta</taxon>
        <taxon>Tracheophyta</taxon>
        <taxon>Spermatophyta</taxon>
        <taxon>Magnoliopsida</taxon>
        <taxon>eudicotyledons</taxon>
        <taxon>Gunneridae</taxon>
        <taxon>Pentapetalae</taxon>
        <taxon>rosids</taxon>
        <taxon>malvids</taxon>
        <taxon>Malvales</taxon>
        <taxon>Malvaceae</taxon>
        <taxon>Malvoideae</taxon>
        <taxon>Gossypium</taxon>
    </lineage>
</organism>